<organism evidence="3 4">
    <name type="scientific">Adineta steineri</name>
    <dbReference type="NCBI Taxonomy" id="433720"/>
    <lineage>
        <taxon>Eukaryota</taxon>
        <taxon>Metazoa</taxon>
        <taxon>Spiralia</taxon>
        <taxon>Gnathifera</taxon>
        <taxon>Rotifera</taxon>
        <taxon>Eurotatoria</taxon>
        <taxon>Bdelloidea</taxon>
        <taxon>Adinetida</taxon>
        <taxon>Adinetidae</taxon>
        <taxon>Adineta</taxon>
    </lineage>
</organism>
<dbReference type="Proteomes" id="UP000663860">
    <property type="component" value="Unassembled WGS sequence"/>
</dbReference>
<evidence type="ECO:0000313" key="4">
    <source>
        <dbReference type="Proteomes" id="UP000663868"/>
    </source>
</evidence>
<dbReference type="EMBL" id="CAJNOE010000001">
    <property type="protein sequence ID" value="CAF0711845.1"/>
    <property type="molecule type" value="Genomic_DNA"/>
</dbReference>
<evidence type="ECO:0000313" key="3">
    <source>
        <dbReference type="EMBL" id="CAF3693187.1"/>
    </source>
</evidence>
<comment type="caution">
    <text evidence="3">The sequence shown here is derived from an EMBL/GenBank/DDBJ whole genome shotgun (WGS) entry which is preliminary data.</text>
</comment>
<gene>
    <name evidence="2" type="ORF">IZO911_LOCUS47</name>
    <name evidence="3" type="ORF">KXQ929_LOCUS10501</name>
</gene>
<dbReference type="EMBL" id="CAJOBB010000499">
    <property type="protein sequence ID" value="CAF3693187.1"/>
    <property type="molecule type" value="Genomic_DNA"/>
</dbReference>
<feature type="chain" id="PRO_5036234228" description="WAP domain-containing protein" evidence="1">
    <location>
        <begin position="19"/>
        <end position="106"/>
    </location>
</feature>
<evidence type="ECO:0008006" key="5">
    <source>
        <dbReference type="Google" id="ProtNLM"/>
    </source>
</evidence>
<reference evidence="3" key="1">
    <citation type="submission" date="2021-02" db="EMBL/GenBank/DDBJ databases">
        <authorList>
            <person name="Nowell W R."/>
        </authorList>
    </citation>
    <scope>NUCLEOTIDE SEQUENCE</scope>
</reference>
<feature type="signal peptide" evidence="1">
    <location>
        <begin position="1"/>
        <end position="18"/>
    </location>
</feature>
<protein>
    <recommendedName>
        <fullName evidence="5">WAP domain-containing protein</fullName>
    </recommendedName>
</protein>
<evidence type="ECO:0000313" key="2">
    <source>
        <dbReference type="EMBL" id="CAF0711845.1"/>
    </source>
</evidence>
<accession>A0A818U4Y2</accession>
<dbReference type="AlphaFoldDB" id="A0A818U4Y2"/>
<name>A0A818U4Y2_9BILA</name>
<dbReference type="Proteomes" id="UP000663868">
    <property type="component" value="Unassembled WGS sequence"/>
</dbReference>
<sequence length="106" mass="11252">MRFFAILILAVLACFSAGALVAPELVAPELVAPQLVQVHRGNCPIHGMICNIYCPPTSLLTMVPGQDDGCTKDSECATDEKCCKPSCGCTHRCAKATTTPQFPQGK</sequence>
<evidence type="ECO:0000256" key="1">
    <source>
        <dbReference type="SAM" id="SignalP"/>
    </source>
</evidence>
<keyword evidence="1" id="KW-0732">Signal</keyword>
<proteinExistence type="predicted"/>